<organism evidence="1 2">
    <name type="scientific">Aliikangiella marina</name>
    <dbReference type="NCBI Taxonomy" id="1712262"/>
    <lineage>
        <taxon>Bacteria</taxon>
        <taxon>Pseudomonadati</taxon>
        <taxon>Pseudomonadota</taxon>
        <taxon>Gammaproteobacteria</taxon>
        <taxon>Oceanospirillales</taxon>
        <taxon>Pleioneaceae</taxon>
        <taxon>Aliikangiella</taxon>
    </lineage>
</organism>
<sequence>MNKIVLLPILFLFTSQPTFGSSEVSAKECKGLDEKINTVKEKLKNGYTSGRGEGLKKKLRELRSLHHTCRNKGYSTKSRDQERD</sequence>
<comment type="caution">
    <text evidence="1">The sequence shown here is derived from an EMBL/GenBank/DDBJ whole genome shotgun (WGS) entry which is preliminary data.</text>
</comment>
<keyword evidence="2" id="KW-1185">Reference proteome</keyword>
<gene>
    <name evidence="1" type="ORF">FLL45_20870</name>
</gene>
<dbReference type="EMBL" id="VIKR01000006">
    <property type="protein sequence ID" value="TQV71605.1"/>
    <property type="molecule type" value="Genomic_DNA"/>
</dbReference>
<evidence type="ECO:0000313" key="2">
    <source>
        <dbReference type="Proteomes" id="UP000317839"/>
    </source>
</evidence>
<evidence type="ECO:0008006" key="3">
    <source>
        <dbReference type="Google" id="ProtNLM"/>
    </source>
</evidence>
<reference evidence="1 2" key="1">
    <citation type="submission" date="2019-06" db="EMBL/GenBank/DDBJ databases">
        <title>Draft genome of Aliikangiella marina GYP-15.</title>
        <authorList>
            <person name="Wang G."/>
        </authorList>
    </citation>
    <scope>NUCLEOTIDE SEQUENCE [LARGE SCALE GENOMIC DNA]</scope>
    <source>
        <strain evidence="1 2">GYP-15</strain>
    </source>
</reference>
<dbReference type="AlphaFoldDB" id="A0A545T340"/>
<accession>A0A545T340</accession>
<dbReference type="Proteomes" id="UP000317839">
    <property type="component" value="Unassembled WGS sequence"/>
</dbReference>
<dbReference type="RefSeq" id="WP_142944004.1">
    <property type="nucleotide sequence ID" value="NZ_VIKR01000006.1"/>
</dbReference>
<evidence type="ECO:0000313" key="1">
    <source>
        <dbReference type="EMBL" id="TQV71605.1"/>
    </source>
</evidence>
<proteinExistence type="predicted"/>
<name>A0A545T340_9GAMM</name>
<protein>
    <recommendedName>
        <fullName evidence="3">DUF1090 family protein</fullName>
    </recommendedName>
</protein>